<name>A0ABT3YLZ4_9HYPH</name>
<reference evidence="1" key="1">
    <citation type="submission" date="2022-10" db="EMBL/GenBank/DDBJ databases">
        <title>Hoeflea sp. J2-29, isolated from marine algae.</title>
        <authorList>
            <person name="Kristyanto S."/>
            <person name="Kim J.M."/>
            <person name="Jeon C.O."/>
        </authorList>
    </citation>
    <scope>NUCLEOTIDE SEQUENCE</scope>
    <source>
        <strain evidence="1">J2-29</strain>
    </source>
</reference>
<comment type="caution">
    <text evidence="1">The sequence shown here is derived from an EMBL/GenBank/DDBJ whole genome shotgun (WGS) entry which is preliminary data.</text>
</comment>
<organism evidence="1 2">
    <name type="scientific">Hoeflea ulvae</name>
    <dbReference type="NCBI Taxonomy" id="2983764"/>
    <lineage>
        <taxon>Bacteria</taxon>
        <taxon>Pseudomonadati</taxon>
        <taxon>Pseudomonadota</taxon>
        <taxon>Alphaproteobacteria</taxon>
        <taxon>Hyphomicrobiales</taxon>
        <taxon>Rhizobiaceae</taxon>
        <taxon>Hoeflea</taxon>
    </lineage>
</organism>
<accession>A0ABT3YLZ4</accession>
<dbReference type="EMBL" id="JAOVZQ010000001">
    <property type="protein sequence ID" value="MCY0096923.1"/>
    <property type="molecule type" value="Genomic_DNA"/>
</dbReference>
<keyword evidence="2" id="KW-1185">Reference proteome</keyword>
<dbReference type="InterPro" id="IPR021327">
    <property type="entry name" value="DUF2934"/>
</dbReference>
<dbReference type="Pfam" id="PF11154">
    <property type="entry name" value="DUF2934"/>
    <property type="match status" value="1"/>
</dbReference>
<dbReference type="Proteomes" id="UP001081283">
    <property type="component" value="Unassembled WGS sequence"/>
</dbReference>
<evidence type="ECO:0000313" key="2">
    <source>
        <dbReference type="Proteomes" id="UP001081283"/>
    </source>
</evidence>
<proteinExistence type="predicted"/>
<evidence type="ECO:0000313" key="1">
    <source>
        <dbReference type="EMBL" id="MCY0096923.1"/>
    </source>
</evidence>
<gene>
    <name evidence="1" type="ORF">OEG82_23355</name>
</gene>
<protein>
    <submittedName>
        <fullName evidence="1">DUF2934 domain-containing protein</fullName>
    </submittedName>
</protein>
<sequence>MDRETTIRERAHQLWEAEGFPQGKHAEHWAQAEREYDMEQGEAGPEQSPDLAARREAIRQHGDVYVVPSDLEDADIREAAPGVREQP</sequence>
<dbReference type="RefSeq" id="WP_267614758.1">
    <property type="nucleotide sequence ID" value="NZ_JAOVZQ010000001.1"/>
</dbReference>